<dbReference type="PROSITE" id="PS01124">
    <property type="entry name" value="HTH_ARAC_FAMILY_2"/>
    <property type="match status" value="1"/>
</dbReference>
<proteinExistence type="predicted"/>
<evidence type="ECO:0000259" key="4">
    <source>
        <dbReference type="PROSITE" id="PS01124"/>
    </source>
</evidence>
<dbReference type="SMART" id="SM00342">
    <property type="entry name" value="HTH_ARAC"/>
    <property type="match status" value="1"/>
</dbReference>
<dbReference type="Gene3D" id="1.10.10.60">
    <property type="entry name" value="Homeodomain-like"/>
    <property type="match status" value="1"/>
</dbReference>
<dbReference type="GO" id="GO:0003700">
    <property type="term" value="F:DNA-binding transcription factor activity"/>
    <property type="evidence" value="ECO:0007669"/>
    <property type="project" value="InterPro"/>
</dbReference>
<dbReference type="InterPro" id="IPR050204">
    <property type="entry name" value="AraC_XylS_family_regulators"/>
</dbReference>
<gene>
    <name evidence="5" type="ORF">SAMN06295955_10424</name>
</gene>
<dbReference type="InterPro" id="IPR009057">
    <property type="entry name" value="Homeodomain-like_sf"/>
</dbReference>
<dbReference type="PANTHER" id="PTHR46796:SF12">
    <property type="entry name" value="HTH-TYPE DNA-BINDING TRANSCRIPTIONAL ACTIVATOR EUTR"/>
    <property type="match status" value="1"/>
</dbReference>
<feature type="domain" description="HTH araC/xylS-type" evidence="4">
    <location>
        <begin position="215"/>
        <end position="316"/>
    </location>
</feature>
<dbReference type="InterPro" id="IPR018062">
    <property type="entry name" value="HTH_AraC-typ_CS"/>
</dbReference>
<keyword evidence="3" id="KW-0804">Transcription</keyword>
<sequence>MISSSSVGGDWTLVPAHAVDSTREAVLGADLDSIHFARGEPVDGLALAESDGVSYASGSVGGPLALLGPLSESLITIGLGLRLNPGSRQWLSEVRTGNICVVHPGDEHRGLFMPGSLYVTARLSADQLEEFSAEMGLVLDARQLGGSGVSSHRAADGPLAMLRSGFERVHRRDPGVPGSPVLGRFTLETVIGALAREPRAVPGARMPVGYGRIVARALDYIEANLAAPLSNRTIARAAFTSEATLHRAFLELFGETPQTFVRKWRLNRIRQDLASEAEARCTITMIANRWGVSELGRFAGLYRSLFGELPSETRARAAALRNPAAPGGQSPSP</sequence>
<evidence type="ECO:0000313" key="6">
    <source>
        <dbReference type="Proteomes" id="UP000198339"/>
    </source>
</evidence>
<reference evidence="5 6" key="1">
    <citation type="submission" date="2017-06" db="EMBL/GenBank/DDBJ databases">
        <authorList>
            <person name="Kim H.J."/>
            <person name="Triplett B.A."/>
        </authorList>
    </citation>
    <scope>NUCLEOTIDE SEQUENCE [LARGE SCALE GENOMIC DNA]</scope>
    <source>
        <strain evidence="5 6">DS15</strain>
    </source>
</reference>
<organism evidence="5 6">
    <name type="scientific">Sphingopyxis indica</name>
    <dbReference type="NCBI Taxonomy" id="436663"/>
    <lineage>
        <taxon>Bacteria</taxon>
        <taxon>Pseudomonadati</taxon>
        <taxon>Pseudomonadota</taxon>
        <taxon>Alphaproteobacteria</taxon>
        <taxon>Sphingomonadales</taxon>
        <taxon>Sphingomonadaceae</taxon>
        <taxon>Sphingopyxis</taxon>
    </lineage>
</organism>
<dbReference type="SUPFAM" id="SSF46689">
    <property type="entry name" value="Homeodomain-like"/>
    <property type="match status" value="1"/>
</dbReference>
<dbReference type="Proteomes" id="UP000198339">
    <property type="component" value="Unassembled WGS sequence"/>
</dbReference>
<evidence type="ECO:0000256" key="2">
    <source>
        <dbReference type="ARBA" id="ARBA00023125"/>
    </source>
</evidence>
<dbReference type="EMBL" id="FZPA01000004">
    <property type="protein sequence ID" value="SNS70460.1"/>
    <property type="molecule type" value="Genomic_DNA"/>
</dbReference>
<dbReference type="PANTHER" id="PTHR46796">
    <property type="entry name" value="HTH-TYPE TRANSCRIPTIONAL ACTIVATOR RHAS-RELATED"/>
    <property type="match status" value="1"/>
</dbReference>
<dbReference type="GO" id="GO:0043565">
    <property type="term" value="F:sequence-specific DNA binding"/>
    <property type="evidence" value="ECO:0007669"/>
    <property type="project" value="InterPro"/>
</dbReference>
<dbReference type="PROSITE" id="PS00041">
    <property type="entry name" value="HTH_ARAC_FAMILY_1"/>
    <property type="match status" value="1"/>
</dbReference>
<evidence type="ECO:0000256" key="1">
    <source>
        <dbReference type="ARBA" id="ARBA00023015"/>
    </source>
</evidence>
<keyword evidence="6" id="KW-1185">Reference proteome</keyword>
<keyword evidence="2 5" id="KW-0238">DNA-binding</keyword>
<dbReference type="Pfam" id="PF12833">
    <property type="entry name" value="HTH_18"/>
    <property type="match status" value="1"/>
</dbReference>
<dbReference type="AlphaFoldDB" id="A0A239GMV6"/>
<evidence type="ECO:0000256" key="3">
    <source>
        <dbReference type="ARBA" id="ARBA00023163"/>
    </source>
</evidence>
<keyword evidence="1" id="KW-0805">Transcription regulation</keyword>
<dbReference type="InterPro" id="IPR018060">
    <property type="entry name" value="HTH_AraC"/>
</dbReference>
<evidence type="ECO:0000313" key="5">
    <source>
        <dbReference type="EMBL" id="SNS70460.1"/>
    </source>
</evidence>
<dbReference type="RefSeq" id="WP_170935474.1">
    <property type="nucleotide sequence ID" value="NZ_FZPA01000004.1"/>
</dbReference>
<protein>
    <submittedName>
        <fullName evidence="5">AraC-type DNA-binding protein</fullName>
    </submittedName>
</protein>
<accession>A0A239GMV6</accession>
<name>A0A239GMV6_9SPHN</name>